<sequence>MSPRLPLFEDETVRSWLERLTAYHGPSSVEDLCRQLGINHEGLRHGERDDILRLSDITGESPALIRRNLISTTVKGDLRLGPHVLTAVLRPATDRRVCADCLKEDASCGPPTFYLRERWEWQLATSQKCNRHDRELTRIDPEDEHWREGFVQPKASRKKTIDTAPEDSRFHDWLRQELKQRSKAGWSADMSLPDAVDAAGVIGVTIGLGSNERWQDLDFARKRDALNLGHDLVCRDREALRPALLAQVERNGTSFGRGRNHGSPLGMLWSWMRHRRELAPSDPLTNMFFAILT</sequence>
<reference evidence="2 3" key="1">
    <citation type="submission" date="2020-07" db="EMBL/GenBank/DDBJ databases">
        <title>Pseudogemmobacter sp. nov., isolated from poultry manure in Taiwan.</title>
        <authorList>
            <person name="Lin S.-Y."/>
            <person name="Tang Y.-S."/>
            <person name="Young C.-C."/>
        </authorList>
    </citation>
    <scope>NUCLEOTIDE SEQUENCE [LARGE SCALE GENOMIC DNA]</scope>
    <source>
        <strain evidence="2 3">CC-YST710</strain>
    </source>
</reference>
<accession>A0ABS8CPA5</accession>
<dbReference type="InterPro" id="IPR009492">
    <property type="entry name" value="TniQ"/>
</dbReference>
<proteinExistence type="predicted"/>
<keyword evidence="3" id="KW-1185">Reference proteome</keyword>
<feature type="domain" description="TniQ" evidence="1">
    <location>
        <begin position="4"/>
        <end position="136"/>
    </location>
</feature>
<dbReference type="Proteomes" id="UP001198571">
    <property type="component" value="Unassembled WGS sequence"/>
</dbReference>
<dbReference type="RefSeq" id="WP_226936701.1">
    <property type="nucleotide sequence ID" value="NZ_JACDXX010000014.1"/>
</dbReference>
<evidence type="ECO:0000313" key="2">
    <source>
        <dbReference type="EMBL" id="MCB5411231.1"/>
    </source>
</evidence>
<dbReference type="EMBL" id="JACDXX010000014">
    <property type="protein sequence ID" value="MCB5411231.1"/>
    <property type="molecule type" value="Genomic_DNA"/>
</dbReference>
<comment type="caution">
    <text evidence="2">The sequence shown here is derived from an EMBL/GenBank/DDBJ whole genome shotgun (WGS) entry which is preliminary data.</text>
</comment>
<evidence type="ECO:0000313" key="3">
    <source>
        <dbReference type="Proteomes" id="UP001198571"/>
    </source>
</evidence>
<gene>
    <name evidence="2" type="ORF">H0485_14660</name>
</gene>
<dbReference type="Pfam" id="PF06527">
    <property type="entry name" value="TniQ"/>
    <property type="match status" value="1"/>
</dbReference>
<name>A0ABS8CPA5_9RHOB</name>
<organism evidence="2 3">
    <name type="scientific">Pseudogemmobacter faecipullorum</name>
    <dbReference type="NCBI Taxonomy" id="2755041"/>
    <lineage>
        <taxon>Bacteria</taxon>
        <taxon>Pseudomonadati</taxon>
        <taxon>Pseudomonadota</taxon>
        <taxon>Alphaproteobacteria</taxon>
        <taxon>Rhodobacterales</taxon>
        <taxon>Paracoccaceae</taxon>
        <taxon>Pseudogemmobacter</taxon>
    </lineage>
</organism>
<protein>
    <submittedName>
        <fullName evidence="2">TniQ family protein</fullName>
    </submittedName>
</protein>
<evidence type="ECO:0000259" key="1">
    <source>
        <dbReference type="Pfam" id="PF06527"/>
    </source>
</evidence>